<feature type="domain" description="Aminoglycoside phosphotransferase" evidence="1">
    <location>
        <begin position="177"/>
        <end position="241"/>
    </location>
</feature>
<protein>
    <submittedName>
        <fullName evidence="2">Phosphotransferase</fullName>
    </submittedName>
</protein>
<name>A0A516PVI1_9ACTN</name>
<dbReference type="InterPro" id="IPR002575">
    <property type="entry name" value="Aminoglycoside_PTrfase"/>
</dbReference>
<dbReference type="AlphaFoldDB" id="A0A516PVI1"/>
<accession>A0A516PVI1</accession>
<sequence>MSSAPAVWFPPGREVVLIPRNNRECAKRGLTLYTASSRRILGAQWAAWAWIQTLGPRTLPGRTARIDIPETAEISKALGFGRDGLHSVAAFKRRDGRSGETYVAVGSAGSLLIKIRRTGESLALEQELLAAVQRQSPLAFSAPRPVDIGSLADGRSWSAQEMVFAAPHRPSMRLSEGFESQLLAVLRSHPGLIERVHPDWVPAHGDLSPWNLRVDHRGKLWLFDWEDATVAPPGADRAYFEAATGVINRRRPMDRVDPVAAAYWADRIRHRLATGHPQWQNEIMLARLESVSGGHKS</sequence>
<organism evidence="2 3">
    <name type="scientific">Microlunatus elymi</name>
    <dbReference type="NCBI Taxonomy" id="2596828"/>
    <lineage>
        <taxon>Bacteria</taxon>
        <taxon>Bacillati</taxon>
        <taxon>Actinomycetota</taxon>
        <taxon>Actinomycetes</taxon>
        <taxon>Propionibacteriales</taxon>
        <taxon>Propionibacteriaceae</taxon>
        <taxon>Microlunatus</taxon>
    </lineage>
</organism>
<evidence type="ECO:0000259" key="1">
    <source>
        <dbReference type="Pfam" id="PF01636"/>
    </source>
</evidence>
<dbReference type="KEGG" id="mik:FOE78_03915"/>
<proteinExistence type="predicted"/>
<dbReference type="Proteomes" id="UP000319263">
    <property type="component" value="Chromosome"/>
</dbReference>
<keyword evidence="2" id="KW-0808">Transferase</keyword>
<evidence type="ECO:0000313" key="2">
    <source>
        <dbReference type="EMBL" id="QDP95173.1"/>
    </source>
</evidence>
<evidence type="ECO:0000313" key="3">
    <source>
        <dbReference type="Proteomes" id="UP000319263"/>
    </source>
</evidence>
<dbReference type="GO" id="GO:0016740">
    <property type="term" value="F:transferase activity"/>
    <property type="evidence" value="ECO:0007669"/>
    <property type="project" value="UniProtKB-KW"/>
</dbReference>
<keyword evidence="3" id="KW-1185">Reference proteome</keyword>
<dbReference type="Gene3D" id="1.10.510.10">
    <property type="entry name" value="Transferase(Phosphotransferase) domain 1"/>
    <property type="match status" value="1"/>
</dbReference>
<dbReference type="Pfam" id="PF01636">
    <property type="entry name" value="APH"/>
    <property type="match status" value="1"/>
</dbReference>
<dbReference type="OrthoDB" id="8479674at2"/>
<reference evidence="2 3" key="1">
    <citation type="submission" date="2019-07" db="EMBL/GenBank/DDBJ databases">
        <title>Microlunatus dokdonensis sp. nov. isolated from the rhizospheric soil of the wild plant Elymus tsukushiensis.</title>
        <authorList>
            <person name="Ghim S.-Y."/>
            <person name="Hwang Y.-J."/>
            <person name="Son J.-S."/>
            <person name="Shin J.-H."/>
        </authorList>
    </citation>
    <scope>NUCLEOTIDE SEQUENCE [LARGE SCALE GENOMIC DNA]</scope>
    <source>
        <strain evidence="2 3">KUDC0627</strain>
    </source>
</reference>
<dbReference type="SUPFAM" id="SSF56112">
    <property type="entry name" value="Protein kinase-like (PK-like)"/>
    <property type="match status" value="1"/>
</dbReference>
<gene>
    <name evidence="2" type="ORF">FOE78_03915</name>
</gene>
<dbReference type="RefSeq" id="WP_143985155.1">
    <property type="nucleotide sequence ID" value="NZ_CP041692.1"/>
</dbReference>
<dbReference type="InterPro" id="IPR011009">
    <property type="entry name" value="Kinase-like_dom_sf"/>
</dbReference>
<dbReference type="EMBL" id="CP041692">
    <property type="protein sequence ID" value="QDP95173.1"/>
    <property type="molecule type" value="Genomic_DNA"/>
</dbReference>